<dbReference type="OrthoDB" id="2155935at2759"/>
<evidence type="ECO:0000313" key="11">
    <source>
        <dbReference type="EMBL" id="KAA6416279.1"/>
    </source>
</evidence>
<protein>
    <recommendedName>
        <fullName evidence="7">Non-homologous end-joining factor 1</fullName>
    </recommendedName>
</protein>
<keyword evidence="5" id="KW-0539">Nucleus</keyword>
<proteinExistence type="inferred from homology"/>
<evidence type="ECO:0000256" key="7">
    <source>
        <dbReference type="ARBA" id="ARBA00044529"/>
    </source>
</evidence>
<feature type="region of interest" description="Disordered" evidence="8">
    <location>
        <begin position="267"/>
        <end position="547"/>
    </location>
</feature>
<evidence type="ECO:0000313" key="12">
    <source>
        <dbReference type="Proteomes" id="UP000324767"/>
    </source>
</evidence>
<dbReference type="Pfam" id="PF09302">
    <property type="entry name" value="XLF"/>
    <property type="match status" value="1"/>
</dbReference>
<dbReference type="GO" id="GO:0045027">
    <property type="term" value="F:DNA end binding"/>
    <property type="evidence" value="ECO:0007669"/>
    <property type="project" value="TreeGrafter"/>
</dbReference>
<dbReference type="InterPro" id="IPR052287">
    <property type="entry name" value="NHEJ_factor"/>
</dbReference>
<feature type="domain" description="XLF-like coiled-coil region" evidence="10">
    <location>
        <begin position="127"/>
        <end position="179"/>
    </location>
</feature>
<dbReference type="Proteomes" id="UP000324767">
    <property type="component" value="Unassembled WGS sequence"/>
</dbReference>
<feature type="compositionally biased region" description="Polar residues" evidence="8">
    <location>
        <begin position="350"/>
        <end position="372"/>
    </location>
</feature>
<evidence type="ECO:0000256" key="1">
    <source>
        <dbReference type="ARBA" id="ARBA00004123"/>
    </source>
</evidence>
<dbReference type="Gene3D" id="2.170.210.10">
    <property type="entry name" value="DNA double-strand break repair and VJ recombination XRCC4, N-terminal"/>
    <property type="match status" value="1"/>
</dbReference>
<feature type="compositionally biased region" description="Low complexity" evidence="8">
    <location>
        <begin position="275"/>
        <end position="288"/>
    </location>
</feature>
<reference evidence="11 12" key="1">
    <citation type="submission" date="2019-09" db="EMBL/GenBank/DDBJ databases">
        <title>The hologenome of the rock-dwelling lichen Lasallia pustulata.</title>
        <authorList>
            <person name="Greshake Tzovaras B."/>
            <person name="Segers F."/>
            <person name="Bicker A."/>
            <person name="Dal Grande F."/>
            <person name="Otte J."/>
            <person name="Hankeln T."/>
            <person name="Schmitt I."/>
            <person name="Ebersberger I."/>
        </authorList>
    </citation>
    <scope>NUCLEOTIDE SEQUENCE [LARGE SCALE GENOMIC DNA]</scope>
    <source>
        <strain evidence="11">A1-1</strain>
    </source>
</reference>
<sequence length="547" mass="59522">MGFGGWKPLATLSNLGTNAPLLIKYSFTATSYSIYLTDLSQIWSESLDRGQIIRRALDAETSIDPSEGTDQLNLLLQKIEGAFAGQHESKLVLSWSGNGKDLLLAISASLPAPLRPLEWRSYLFPAPPALVTTELLLPCLHQLVLIVGETRSLLESLKEKDHVISKLVDKLQSTGIELSAVFPGAAGLRPIKNANSREVAARMVKGLGEFDISKWRKDLHASFSPPSRISELIQKVFSNNMSEPLETNTEQGESMWWEHLEIGEVPGGRKSMILPPKANSTSSPASSKASEDDTGFQRQLTPDRAKGGSSSRAKDVSSANAHQRRAHSNPEPSGDSNATTDDDENDEVQVRQSKLTTARESSSNEYHSTAQAASPPRSKPSTASSKKLGLVGGTHRKPTTLKQPTSVESPSPAGKQSPISEADMVGGFRSPVERHLTHSTSPVKTKSKLGFIGGRNKGSQARDRLAKVEEKKPVLPRERARDIGGADPVNSSLLRESRSPVGLTSIVPAPPIPPRETSQERADKKRDLLKRQLEEKAKISTKKKRKF</sequence>
<name>A0A5M8Q5A9_9LECA</name>
<dbReference type="EMBL" id="VXIT01000001">
    <property type="protein sequence ID" value="KAA6416279.1"/>
    <property type="molecule type" value="Genomic_DNA"/>
</dbReference>
<feature type="compositionally biased region" description="Polar residues" evidence="8">
    <location>
        <begin position="400"/>
        <end position="409"/>
    </location>
</feature>
<dbReference type="InterPro" id="IPR015381">
    <property type="entry name" value="XLF-like_N"/>
</dbReference>
<evidence type="ECO:0000259" key="10">
    <source>
        <dbReference type="Pfam" id="PF21928"/>
    </source>
</evidence>
<feature type="compositionally biased region" description="Polar residues" evidence="8">
    <location>
        <begin position="330"/>
        <end position="339"/>
    </location>
</feature>
<evidence type="ECO:0000256" key="8">
    <source>
        <dbReference type="SAM" id="MobiDB-lite"/>
    </source>
</evidence>
<evidence type="ECO:0000256" key="2">
    <source>
        <dbReference type="ARBA" id="ARBA00022763"/>
    </source>
</evidence>
<dbReference type="PANTHER" id="PTHR32235">
    <property type="entry name" value="NON-HOMOLOGOUS END-JOINING FACTOR 1"/>
    <property type="match status" value="1"/>
</dbReference>
<keyword evidence="3" id="KW-0238">DNA-binding</keyword>
<dbReference type="AlphaFoldDB" id="A0A5M8Q5A9"/>
<comment type="subcellular location">
    <subcellularLocation>
        <location evidence="1">Nucleus</location>
    </subcellularLocation>
</comment>
<evidence type="ECO:0000256" key="4">
    <source>
        <dbReference type="ARBA" id="ARBA00023204"/>
    </source>
</evidence>
<evidence type="ECO:0000259" key="9">
    <source>
        <dbReference type="Pfam" id="PF09302"/>
    </source>
</evidence>
<comment type="caution">
    <text evidence="11">The sequence shown here is derived from an EMBL/GenBank/DDBJ whole genome shotgun (WGS) entry which is preliminary data.</text>
</comment>
<dbReference type="Pfam" id="PF21928">
    <property type="entry name" value="XLF_CC"/>
    <property type="match status" value="1"/>
</dbReference>
<gene>
    <name evidence="11" type="ORF">FRX48_00999</name>
</gene>
<dbReference type="InterPro" id="IPR038051">
    <property type="entry name" value="XRCC4-like_N_sf"/>
</dbReference>
<evidence type="ECO:0000256" key="5">
    <source>
        <dbReference type="ARBA" id="ARBA00023242"/>
    </source>
</evidence>
<dbReference type="PANTHER" id="PTHR32235:SF1">
    <property type="entry name" value="NON-HOMOLOGOUS END-JOINING FACTOR 1"/>
    <property type="match status" value="1"/>
</dbReference>
<organism evidence="11 12">
    <name type="scientific">Lasallia pustulata</name>
    <dbReference type="NCBI Taxonomy" id="136370"/>
    <lineage>
        <taxon>Eukaryota</taxon>
        <taxon>Fungi</taxon>
        <taxon>Dikarya</taxon>
        <taxon>Ascomycota</taxon>
        <taxon>Pezizomycotina</taxon>
        <taxon>Lecanoromycetes</taxon>
        <taxon>OSLEUM clade</taxon>
        <taxon>Umbilicariomycetidae</taxon>
        <taxon>Umbilicariales</taxon>
        <taxon>Umbilicariaceae</taxon>
        <taxon>Lasallia</taxon>
    </lineage>
</organism>
<dbReference type="GO" id="GO:0006303">
    <property type="term" value="P:double-strand break repair via nonhomologous end joining"/>
    <property type="evidence" value="ECO:0007669"/>
    <property type="project" value="UniProtKB-ARBA"/>
</dbReference>
<evidence type="ECO:0000256" key="6">
    <source>
        <dbReference type="ARBA" id="ARBA00025747"/>
    </source>
</evidence>
<accession>A0A5M8Q5A9</accession>
<comment type="similarity">
    <text evidence="6">Belongs to the XRCC4-XLF family. XLF subfamily.</text>
</comment>
<keyword evidence="4" id="KW-0234">DNA repair</keyword>
<feature type="compositionally biased region" description="Basic and acidic residues" evidence="8">
    <location>
        <begin position="517"/>
        <end position="538"/>
    </location>
</feature>
<keyword evidence="2" id="KW-0227">DNA damage</keyword>
<feature type="compositionally biased region" description="Basic and acidic residues" evidence="8">
    <location>
        <begin position="460"/>
        <end position="484"/>
    </location>
</feature>
<dbReference type="GO" id="GO:0032807">
    <property type="term" value="C:DNA ligase IV complex"/>
    <property type="evidence" value="ECO:0007669"/>
    <property type="project" value="TreeGrafter"/>
</dbReference>
<feature type="domain" description="XLF-like N-terminal" evidence="9">
    <location>
        <begin position="6"/>
        <end position="123"/>
    </location>
</feature>
<dbReference type="CDD" id="cd22285">
    <property type="entry name" value="HD_XLF_N"/>
    <property type="match status" value="1"/>
</dbReference>
<dbReference type="InterPro" id="IPR053829">
    <property type="entry name" value="XLF-like_CC"/>
</dbReference>
<evidence type="ECO:0000256" key="3">
    <source>
        <dbReference type="ARBA" id="ARBA00023125"/>
    </source>
</evidence>